<evidence type="ECO:0000313" key="2">
    <source>
        <dbReference type="EMBL" id="VXD23461.1"/>
    </source>
</evidence>
<dbReference type="OrthoDB" id="9975139at2"/>
<comment type="caution">
    <text evidence="2">The sequence shown here is derived from an EMBL/GenBank/DDBJ whole genome shotgun (WGS) entry which is preliminary data.</text>
</comment>
<keyword evidence="1" id="KW-0812">Transmembrane</keyword>
<dbReference type="Proteomes" id="UP000184550">
    <property type="component" value="Unassembled WGS sequence"/>
</dbReference>
<sequence>MKYTGIAPFLLGAISFCLEDAIALLIFDRAIIFRTSKIFCYNQFNFDKTTKY</sequence>
<gene>
    <name evidence="2" type="ORF">PL8927_780103</name>
</gene>
<feature type="transmembrane region" description="Helical" evidence="1">
    <location>
        <begin position="6"/>
        <end position="27"/>
    </location>
</feature>
<evidence type="ECO:0000256" key="1">
    <source>
        <dbReference type="SAM" id="Phobius"/>
    </source>
</evidence>
<proteinExistence type="predicted"/>
<evidence type="ECO:0000313" key="3">
    <source>
        <dbReference type="Proteomes" id="UP000184550"/>
    </source>
</evidence>
<accession>A0A7Z9E219</accession>
<dbReference type="RefSeq" id="WP_156093279.1">
    <property type="nucleotide sequence ID" value="NZ_LR734879.1"/>
</dbReference>
<dbReference type="EMBL" id="CZCU02000155">
    <property type="protein sequence ID" value="VXD23461.1"/>
    <property type="molecule type" value="Genomic_DNA"/>
</dbReference>
<keyword evidence="1" id="KW-1133">Transmembrane helix</keyword>
<protein>
    <submittedName>
        <fullName evidence="2">Uncharacterized protein</fullName>
    </submittedName>
</protein>
<keyword evidence="3" id="KW-1185">Reference proteome</keyword>
<reference evidence="2" key="1">
    <citation type="submission" date="2019-10" db="EMBL/GenBank/DDBJ databases">
        <authorList>
            <consortium name="Genoscope - CEA"/>
            <person name="William W."/>
        </authorList>
    </citation>
    <scope>NUCLEOTIDE SEQUENCE [LARGE SCALE GENOMIC DNA]</scope>
    <source>
        <strain evidence="2">BBR_PRJEB10992</strain>
    </source>
</reference>
<name>A0A7Z9E219_9CYAN</name>
<organism evidence="2 3">
    <name type="scientific">Planktothrix serta PCC 8927</name>
    <dbReference type="NCBI Taxonomy" id="671068"/>
    <lineage>
        <taxon>Bacteria</taxon>
        <taxon>Bacillati</taxon>
        <taxon>Cyanobacteriota</taxon>
        <taxon>Cyanophyceae</taxon>
        <taxon>Oscillatoriophycideae</taxon>
        <taxon>Oscillatoriales</taxon>
        <taxon>Microcoleaceae</taxon>
        <taxon>Planktothrix</taxon>
    </lineage>
</organism>
<keyword evidence="1" id="KW-0472">Membrane</keyword>
<dbReference type="AlphaFoldDB" id="A0A7Z9E219"/>